<dbReference type="Proteomes" id="UP001139408">
    <property type="component" value="Unassembled WGS sequence"/>
</dbReference>
<dbReference type="EMBL" id="JAKILJ010000001">
    <property type="protein sequence ID" value="MCL1103670.1"/>
    <property type="molecule type" value="Genomic_DNA"/>
</dbReference>
<reference evidence="2" key="1">
    <citation type="submission" date="2022-01" db="EMBL/GenBank/DDBJ databases">
        <title>Whole genome-based taxonomy of the Shewanellaceae.</title>
        <authorList>
            <person name="Martin-Rodriguez A.J."/>
        </authorList>
    </citation>
    <scope>NUCLEOTIDE SEQUENCE</scope>
    <source>
        <strain evidence="2">DSM 23803</strain>
    </source>
</reference>
<dbReference type="PANTHER" id="PTHR35849">
    <property type="entry name" value="BLR2341 PROTEIN"/>
    <property type="match status" value="1"/>
</dbReference>
<gene>
    <name evidence="2" type="ORF">L2749_00090</name>
</gene>
<dbReference type="AlphaFoldDB" id="A0A9X1Z886"/>
<dbReference type="SUPFAM" id="SSF52091">
    <property type="entry name" value="SpoIIaa-like"/>
    <property type="match status" value="1"/>
</dbReference>
<dbReference type="InterPro" id="IPR002645">
    <property type="entry name" value="STAS_dom"/>
</dbReference>
<comment type="caution">
    <text evidence="2">The sequence shown here is derived from an EMBL/GenBank/DDBJ whole genome shotgun (WGS) entry which is preliminary data.</text>
</comment>
<evidence type="ECO:0000313" key="3">
    <source>
        <dbReference type="Proteomes" id="UP001139408"/>
    </source>
</evidence>
<protein>
    <submittedName>
        <fullName evidence="2">STAS domain-containing protein</fullName>
    </submittedName>
</protein>
<dbReference type="InterPro" id="IPR058548">
    <property type="entry name" value="MlaB-like_STAS"/>
</dbReference>
<dbReference type="PANTHER" id="PTHR35849:SF1">
    <property type="entry name" value="INTERMEMBRANE PHOSPHOLIPID TRANSPORT SYSTEM BINDING PROTEIN MLAB"/>
    <property type="match status" value="1"/>
</dbReference>
<feature type="domain" description="STAS" evidence="1">
    <location>
        <begin position="39"/>
        <end position="99"/>
    </location>
</feature>
<dbReference type="RefSeq" id="WP_188923545.1">
    <property type="nucleotide sequence ID" value="NZ_BMQI01000001.1"/>
</dbReference>
<sequence>MINFNQQEQQCFVSGRLTQVEVKQLWPKRQQLFTDTTQVIDLSALEYVDSAGVALLLALVRLTHSGSKKDSASRQLVNPSEQLKKMIELYDLDAFFSQS</sequence>
<evidence type="ECO:0000313" key="2">
    <source>
        <dbReference type="EMBL" id="MCL1103670.1"/>
    </source>
</evidence>
<dbReference type="Gene3D" id="3.30.750.24">
    <property type="entry name" value="STAS domain"/>
    <property type="match status" value="1"/>
</dbReference>
<evidence type="ECO:0000259" key="1">
    <source>
        <dbReference type="PROSITE" id="PS50801"/>
    </source>
</evidence>
<keyword evidence="3" id="KW-1185">Reference proteome</keyword>
<proteinExistence type="predicted"/>
<organism evidence="2 3">
    <name type="scientific">Shewanella algicola</name>
    <dbReference type="NCBI Taxonomy" id="640633"/>
    <lineage>
        <taxon>Bacteria</taxon>
        <taxon>Pseudomonadati</taxon>
        <taxon>Pseudomonadota</taxon>
        <taxon>Gammaproteobacteria</taxon>
        <taxon>Alteromonadales</taxon>
        <taxon>Shewanellaceae</taxon>
        <taxon>Shewanella</taxon>
    </lineage>
</organism>
<dbReference type="Pfam" id="PF13466">
    <property type="entry name" value="STAS_2"/>
    <property type="match status" value="1"/>
</dbReference>
<dbReference type="InterPro" id="IPR036513">
    <property type="entry name" value="STAS_dom_sf"/>
</dbReference>
<dbReference type="InterPro" id="IPR052746">
    <property type="entry name" value="MlaB_ABC_Transporter"/>
</dbReference>
<accession>A0A9X1Z886</accession>
<name>A0A9X1Z886_9GAMM</name>
<dbReference type="PROSITE" id="PS50801">
    <property type="entry name" value="STAS"/>
    <property type="match status" value="1"/>
</dbReference>
<dbReference type="CDD" id="cd07043">
    <property type="entry name" value="STAS_anti-anti-sigma_factors"/>
    <property type="match status" value="1"/>
</dbReference>